<accession>C1DUF5</accession>
<evidence type="ECO:0000256" key="3">
    <source>
        <dbReference type="ARBA" id="ARBA00022750"/>
    </source>
</evidence>
<dbReference type="Gene3D" id="3.40.50.1450">
    <property type="entry name" value="HybD-like"/>
    <property type="match status" value="1"/>
</dbReference>
<organism evidence="5 6">
    <name type="scientific">Sulfurihydrogenibium azorense (strain DSM 15241 / OCM 825 / Az-Fu1)</name>
    <dbReference type="NCBI Taxonomy" id="204536"/>
    <lineage>
        <taxon>Bacteria</taxon>
        <taxon>Pseudomonadati</taxon>
        <taxon>Aquificota</taxon>
        <taxon>Aquificia</taxon>
        <taxon>Aquificales</taxon>
        <taxon>Hydrogenothermaceae</taxon>
        <taxon>Sulfurihydrogenibium</taxon>
    </lineage>
</organism>
<evidence type="ECO:0000313" key="5">
    <source>
        <dbReference type="EMBL" id="ACN98947.1"/>
    </source>
</evidence>
<keyword evidence="4" id="KW-0378">Hydrolase</keyword>
<dbReference type="GO" id="GO:0016485">
    <property type="term" value="P:protein processing"/>
    <property type="evidence" value="ECO:0007669"/>
    <property type="project" value="TreeGrafter"/>
</dbReference>
<gene>
    <name evidence="5" type="ordered locus">SULAZ_0757</name>
</gene>
<dbReference type="HOGENOM" id="CLU_099037_0_1_0"/>
<dbReference type="Pfam" id="PF01750">
    <property type="entry name" value="HycI"/>
    <property type="match status" value="1"/>
</dbReference>
<evidence type="ECO:0000256" key="1">
    <source>
        <dbReference type="ARBA" id="ARBA00006814"/>
    </source>
</evidence>
<dbReference type="GO" id="GO:0008047">
    <property type="term" value="F:enzyme activator activity"/>
    <property type="evidence" value="ECO:0007669"/>
    <property type="project" value="InterPro"/>
</dbReference>
<dbReference type="PANTHER" id="PTHR30302:SF1">
    <property type="entry name" value="HYDROGENASE 2 MATURATION PROTEASE"/>
    <property type="match status" value="1"/>
</dbReference>
<evidence type="ECO:0000256" key="4">
    <source>
        <dbReference type="ARBA" id="ARBA00022801"/>
    </source>
</evidence>
<reference evidence="5 6" key="1">
    <citation type="journal article" date="2009" name="J. Bacteriol.">
        <title>Complete and draft genome sequences of six members of the Aquificales.</title>
        <authorList>
            <person name="Reysenbach A.L."/>
            <person name="Hamamura N."/>
            <person name="Podar M."/>
            <person name="Griffiths E."/>
            <person name="Ferreira S."/>
            <person name="Hochstein R."/>
            <person name="Heidelberg J."/>
            <person name="Johnson J."/>
            <person name="Mead D."/>
            <person name="Pohorille A."/>
            <person name="Sarmiento M."/>
            <person name="Schweighofer K."/>
            <person name="Seshadri R."/>
            <person name="Voytek M.A."/>
        </authorList>
    </citation>
    <scope>NUCLEOTIDE SEQUENCE [LARGE SCALE GENOMIC DNA]</scope>
    <source>
        <strain evidence="6">Az-Fu1 / DSM 15241 / OCM 825</strain>
    </source>
</reference>
<dbReference type="EMBL" id="CP001229">
    <property type="protein sequence ID" value="ACN98947.1"/>
    <property type="molecule type" value="Genomic_DNA"/>
</dbReference>
<dbReference type="eggNOG" id="COG0680">
    <property type="taxonomic scope" value="Bacteria"/>
</dbReference>
<dbReference type="Proteomes" id="UP000001369">
    <property type="component" value="Chromosome"/>
</dbReference>
<dbReference type="PANTHER" id="PTHR30302">
    <property type="entry name" value="HYDROGENASE 1 MATURATION PROTEASE"/>
    <property type="match status" value="1"/>
</dbReference>
<evidence type="ECO:0000256" key="2">
    <source>
        <dbReference type="ARBA" id="ARBA00022670"/>
    </source>
</evidence>
<protein>
    <submittedName>
        <fullName evidence="5">Ni/Fe hydrogenase, expression/formation protein</fullName>
    </submittedName>
</protein>
<dbReference type="RefSeq" id="WP_012674267.1">
    <property type="nucleotide sequence ID" value="NC_012438.1"/>
</dbReference>
<dbReference type="InterPro" id="IPR000671">
    <property type="entry name" value="Peptidase_A31"/>
</dbReference>
<keyword evidence="3" id="KW-0064">Aspartyl protease</keyword>
<dbReference type="CDD" id="cd06062">
    <property type="entry name" value="H2MP_MemB-H2up"/>
    <property type="match status" value="1"/>
</dbReference>
<name>C1DUF5_SULAA</name>
<dbReference type="SUPFAM" id="SSF53163">
    <property type="entry name" value="HybD-like"/>
    <property type="match status" value="1"/>
</dbReference>
<dbReference type="GO" id="GO:0004190">
    <property type="term" value="F:aspartic-type endopeptidase activity"/>
    <property type="evidence" value="ECO:0007669"/>
    <property type="project" value="UniProtKB-KW"/>
</dbReference>
<dbReference type="STRING" id="204536.SULAZ_0757"/>
<dbReference type="InterPro" id="IPR023430">
    <property type="entry name" value="Pept_HybD-like_dom_sf"/>
</dbReference>
<sequence>MKIAVLGVGNILFKDEGFGVFAVKYLQQNYKFDPEIQLIDGGTGGFKLIEYFQDYDYVILLDVISVNDKAGSIYRIEGENLASLSSYHQTAHEVEVLQMIDLAALGGKSAKVVVLGIVPEDITKTEIGLTSSLEKVFESFINLVLKEIDSLGVKYEKINSKSLQDVVIDFIGSYNDVRSF</sequence>
<proteinExistence type="inferred from homology"/>
<comment type="similarity">
    <text evidence="1">Belongs to the peptidase A31 family.</text>
</comment>
<dbReference type="AlphaFoldDB" id="C1DUF5"/>
<dbReference type="PRINTS" id="PR00446">
    <property type="entry name" value="HYDRGNUPTAKE"/>
</dbReference>
<evidence type="ECO:0000313" key="6">
    <source>
        <dbReference type="Proteomes" id="UP000001369"/>
    </source>
</evidence>
<keyword evidence="2" id="KW-0645">Protease</keyword>
<dbReference type="KEGG" id="saf:SULAZ_0757"/>
<dbReference type="NCBIfam" id="TIGR00072">
    <property type="entry name" value="hydrog_prot"/>
    <property type="match status" value="1"/>
</dbReference>
<keyword evidence="6" id="KW-1185">Reference proteome</keyword>